<organism evidence="2 3">
    <name type="scientific">Paenibacillus athensensis</name>
    <dbReference type="NCBI Taxonomy" id="1967502"/>
    <lineage>
        <taxon>Bacteria</taxon>
        <taxon>Bacillati</taxon>
        <taxon>Bacillota</taxon>
        <taxon>Bacilli</taxon>
        <taxon>Bacillales</taxon>
        <taxon>Paenibacillaceae</taxon>
        <taxon>Paenibacillus</taxon>
    </lineage>
</organism>
<evidence type="ECO:0000313" key="3">
    <source>
        <dbReference type="Proteomes" id="UP000298246"/>
    </source>
</evidence>
<gene>
    <name evidence="2" type="ORF">B5M42_23020</name>
</gene>
<dbReference type="OrthoDB" id="3216107at2"/>
<dbReference type="Gene3D" id="3.40.630.30">
    <property type="match status" value="1"/>
</dbReference>
<protein>
    <submittedName>
        <fullName evidence="2">GNAT family N-acetyltransferase</fullName>
    </submittedName>
</protein>
<keyword evidence="3" id="KW-1185">Reference proteome</keyword>
<keyword evidence="2" id="KW-0808">Transferase</keyword>
<dbReference type="SUPFAM" id="SSF55729">
    <property type="entry name" value="Acyl-CoA N-acyltransferases (Nat)"/>
    <property type="match status" value="1"/>
</dbReference>
<dbReference type="EMBL" id="MYFO01000050">
    <property type="protein sequence ID" value="TFE83388.1"/>
    <property type="molecule type" value="Genomic_DNA"/>
</dbReference>
<dbReference type="InterPro" id="IPR053144">
    <property type="entry name" value="Acetyltransferase_Butenolide"/>
</dbReference>
<reference evidence="2 3" key="1">
    <citation type="submission" date="2017-03" db="EMBL/GenBank/DDBJ databases">
        <title>Isolation of Levoglucosan Utilizing Bacteria.</title>
        <authorList>
            <person name="Arya A.S."/>
        </authorList>
    </citation>
    <scope>NUCLEOTIDE SEQUENCE [LARGE SCALE GENOMIC DNA]</scope>
    <source>
        <strain evidence="2 3">MEC069</strain>
    </source>
</reference>
<dbReference type="PANTHER" id="PTHR43233">
    <property type="entry name" value="FAMILY N-ACETYLTRANSFERASE, PUTATIVE (AFU_ORTHOLOGUE AFUA_6G03350)-RELATED"/>
    <property type="match status" value="1"/>
</dbReference>
<dbReference type="GO" id="GO:0016747">
    <property type="term" value="F:acyltransferase activity, transferring groups other than amino-acyl groups"/>
    <property type="evidence" value="ECO:0007669"/>
    <property type="project" value="InterPro"/>
</dbReference>
<sequence>MEWRREGYVLTDETERVDLDAVHRLLSTTYWAAGRSRETVARSVQASLCFSLFEQERQIGFTRVVTDRATFAWVCDVIIEEGSRGRGLARWMLTTLLEHGDLQLRLLLLGTRDAGGLYEKLGFSEATAAMYWRRRLD</sequence>
<name>A0A4Y8PRL4_9BACL</name>
<comment type="caution">
    <text evidence="2">The sequence shown here is derived from an EMBL/GenBank/DDBJ whole genome shotgun (WGS) entry which is preliminary data.</text>
</comment>
<dbReference type="InterPro" id="IPR016181">
    <property type="entry name" value="Acyl_CoA_acyltransferase"/>
</dbReference>
<dbReference type="Proteomes" id="UP000298246">
    <property type="component" value="Unassembled WGS sequence"/>
</dbReference>
<dbReference type="PROSITE" id="PS51186">
    <property type="entry name" value="GNAT"/>
    <property type="match status" value="1"/>
</dbReference>
<dbReference type="Pfam" id="PF13508">
    <property type="entry name" value="Acetyltransf_7"/>
    <property type="match status" value="1"/>
</dbReference>
<evidence type="ECO:0000259" key="1">
    <source>
        <dbReference type="PROSITE" id="PS51186"/>
    </source>
</evidence>
<accession>A0A4Y8PRL4</accession>
<proteinExistence type="predicted"/>
<dbReference type="AlphaFoldDB" id="A0A4Y8PRL4"/>
<feature type="domain" description="N-acetyltransferase" evidence="1">
    <location>
        <begin position="8"/>
        <end position="137"/>
    </location>
</feature>
<dbReference type="PANTHER" id="PTHR43233:SF1">
    <property type="entry name" value="FAMILY N-ACETYLTRANSFERASE, PUTATIVE (AFU_ORTHOLOGUE AFUA_6G03350)-RELATED"/>
    <property type="match status" value="1"/>
</dbReference>
<dbReference type="RefSeq" id="WP_134757201.1">
    <property type="nucleotide sequence ID" value="NZ_MYFO02000010.1"/>
</dbReference>
<dbReference type="InterPro" id="IPR000182">
    <property type="entry name" value="GNAT_dom"/>
</dbReference>
<evidence type="ECO:0000313" key="2">
    <source>
        <dbReference type="EMBL" id="TFE83388.1"/>
    </source>
</evidence>